<protein>
    <submittedName>
        <fullName evidence="1">Uncharacterized protein</fullName>
    </submittedName>
</protein>
<name>A0A1G6V4K3_9ACTN</name>
<dbReference type="RefSeq" id="WP_091368786.1">
    <property type="nucleotide sequence ID" value="NZ_FMZF01000008.1"/>
</dbReference>
<proteinExistence type="predicted"/>
<evidence type="ECO:0000313" key="1">
    <source>
        <dbReference type="EMBL" id="SDD47917.1"/>
    </source>
</evidence>
<evidence type="ECO:0000313" key="2">
    <source>
        <dbReference type="Proteomes" id="UP000199416"/>
    </source>
</evidence>
<keyword evidence="2" id="KW-1185">Reference proteome</keyword>
<gene>
    <name evidence="1" type="ORF">SAMN05660690_4318</name>
</gene>
<dbReference type="Proteomes" id="UP000199416">
    <property type="component" value="Unassembled WGS sequence"/>
</dbReference>
<dbReference type="AlphaFoldDB" id="A0A1G6V4K3"/>
<organism evidence="1 2">
    <name type="scientific">Geodermatophilus telluris</name>
    <dbReference type="NCBI Taxonomy" id="1190417"/>
    <lineage>
        <taxon>Bacteria</taxon>
        <taxon>Bacillati</taxon>
        <taxon>Actinomycetota</taxon>
        <taxon>Actinomycetes</taxon>
        <taxon>Geodermatophilales</taxon>
        <taxon>Geodermatophilaceae</taxon>
        <taxon>Geodermatophilus</taxon>
    </lineage>
</organism>
<reference evidence="2" key="1">
    <citation type="submission" date="2016-10" db="EMBL/GenBank/DDBJ databases">
        <authorList>
            <person name="Varghese N."/>
            <person name="Submissions S."/>
        </authorList>
    </citation>
    <scope>NUCLEOTIDE SEQUENCE [LARGE SCALE GENOMIC DNA]</scope>
    <source>
        <strain evidence="2">DSM 45421</strain>
    </source>
</reference>
<accession>A0A1G6V4K3</accession>
<dbReference type="EMBL" id="FMZF01000008">
    <property type="protein sequence ID" value="SDD47917.1"/>
    <property type="molecule type" value="Genomic_DNA"/>
</dbReference>
<sequence>MDDDGAGGPAGKLTARVAERLAQAGAGSPVEVVVELRPVEVPVTGSRAERTRAVRAAFERELAGVAERIAAAGGVVLETAWVDQTVRGSVPAAGLLAVAEDDAVTAIDLPRPLQPDAGAS</sequence>